<evidence type="ECO:0000313" key="1">
    <source>
        <dbReference type="EMBL" id="KAL0563161.1"/>
    </source>
</evidence>
<protein>
    <submittedName>
        <fullName evidence="1">Uncharacterized protein</fullName>
    </submittedName>
</protein>
<name>A0ABR3EK10_9AGAR</name>
<dbReference type="EMBL" id="JBAHYK010003856">
    <property type="protein sequence ID" value="KAL0563161.1"/>
    <property type="molecule type" value="Genomic_DNA"/>
</dbReference>
<sequence>MDIVFSDLLVRSAPDLPLSMQQILDREKCGPQKFHIAVAPPLLEGYKTIRWRLCDNKITPAAEPAHSIAILWLDSWDCPSSQDDLVQLAEDFRDAHCSSSKGFIFLVGWSAPISPDTDIKIALRTRTECLSFANAKEALEDVFRFSM</sequence>
<gene>
    <name evidence="1" type="ORF">V5O48_018914</name>
</gene>
<feature type="non-terminal residue" evidence="1">
    <location>
        <position position="147"/>
    </location>
</feature>
<dbReference type="Proteomes" id="UP001465976">
    <property type="component" value="Unassembled WGS sequence"/>
</dbReference>
<organism evidence="1 2">
    <name type="scientific">Marasmius crinis-equi</name>
    <dbReference type="NCBI Taxonomy" id="585013"/>
    <lineage>
        <taxon>Eukaryota</taxon>
        <taxon>Fungi</taxon>
        <taxon>Dikarya</taxon>
        <taxon>Basidiomycota</taxon>
        <taxon>Agaricomycotina</taxon>
        <taxon>Agaricomycetes</taxon>
        <taxon>Agaricomycetidae</taxon>
        <taxon>Agaricales</taxon>
        <taxon>Marasmiineae</taxon>
        <taxon>Marasmiaceae</taxon>
        <taxon>Marasmius</taxon>
    </lineage>
</organism>
<accession>A0ABR3EK10</accession>
<evidence type="ECO:0000313" key="2">
    <source>
        <dbReference type="Proteomes" id="UP001465976"/>
    </source>
</evidence>
<comment type="caution">
    <text evidence="1">The sequence shown here is derived from an EMBL/GenBank/DDBJ whole genome shotgun (WGS) entry which is preliminary data.</text>
</comment>
<proteinExistence type="predicted"/>
<reference evidence="1 2" key="1">
    <citation type="submission" date="2024-02" db="EMBL/GenBank/DDBJ databases">
        <title>A draft genome for the cacao thread blight pathogen Marasmius crinis-equi.</title>
        <authorList>
            <person name="Cohen S.P."/>
            <person name="Baruah I.K."/>
            <person name="Amoako-Attah I."/>
            <person name="Bukari Y."/>
            <person name="Meinhardt L.W."/>
            <person name="Bailey B.A."/>
        </authorList>
    </citation>
    <scope>NUCLEOTIDE SEQUENCE [LARGE SCALE GENOMIC DNA]</scope>
    <source>
        <strain evidence="1 2">GH-76</strain>
    </source>
</reference>
<keyword evidence="2" id="KW-1185">Reference proteome</keyword>